<protein>
    <submittedName>
        <fullName evidence="1">Pentatricopeptide repeat-containing protein-like</fullName>
    </submittedName>
</protein>
<dbReference type="EMBL" id="KQ993832">
    <property type="protein sequence ID" value="KZV48632.1"/>
    <property type="molecule type" value="Genomic_DNA"/>
</dbReference>
<dbReference type="AlphaFoldDB" id="A0A2Z7CNH3"/>
<keyword evidence="2" id="KW-1185">Reference proteome</keyword>
<evidence type="ECO:0000313" key="1">
    <source>
        <dbReference type="EMBL" id="KZV48632.1"/>
    </source>
</evidence>
<accession>A0A2Z7CNH3</accession>
<gene>
    <name evidence="1" type="ORF">F511_26474</name>
</gene>
<evidence type="ECO:0000313" key="2">
    <source>
        <dbReference type="Proteomes" id="UP000250235"/>
    </source>
</evidence>
<organism evidence="1 2">
    <name type="scientific">Dorcoceras hygrometricum</name>
    <dbReference type="NCBI Taxonomy" id="472368"/>
    <lineage>
        <taxon>Eukaryota</taxon>
        <taxon>Viridiplantae</taxon>
        <taxon>Streptophyta</taxon>
        <taxon>Embryophyta</taxon>
        <taxon>Tracheophyta</taxon>
        <taxon>Spermatophyta</taxon>
        <taxon>Magnoliopsida</taxon>
        <taxon>eudicotyledons</taxon>
        <taxon>Gunneridae</taxon>
        <taxon>Pentapetalae</taxon>
        <taxon>asterids</taxon>
        <taxon>lamiids</taxon>
        <taxon>Lamiales</taxon>
        <taxon>Gesneriaceae</taxon>
        <taxon>Didymocarpoideae</taxon>
        <taxon>Trichosporeae</taxon>
        <taxon>Loxocarpinae</taxon>
        <taxon>Dorcoceras</taxon>
    </lineage>
</organism>
<dbReference type="Proteomes" id="UP000250235">
    <property type="component" value="Unassembled WGS sequence"/>
</dbReference>
<reference evidence="1 2" key="1">
    <citation type="journal article" date="2015" name="Proc. Natl. Acad. Sci. U.S.A.">
        <title>The resurrection genome of Boea hygrometrica: A blueprint for survival of dehydration.</title>
        <authorList>
            <person name="Xiao L."/>
            <person name="Yang G."/>
            <person name="Zhang L."/>
            <person name="Yang X."/>
            <person name="Zhao S."/>
            <person name="Ji Z."/>
            <person name="Zhou Q."/>
            <person name="Hu M."/>
            <person name="Wang Y."/>
            <person name="Chen M."/>
            <person name="Xu Y."/>
            <person name="Jin H."/>
            <person name="Xiao X."/>
            <person name="Hu G."/>
            <person name="Bao F."/>
            <person name="Hu Y."/>
            <person name="Wan P."/>
            <person name="Li L."/>
            <person name="Deng X."/>
            <person name="Kuang T."/>
            <person name="Xiang C."/>
            <person name="Zhu J.K."/>
            <person name="Oliver M.J."/>
            <person name="He Y."/>
        </authorList>
    </citation>
    <scope>NUCLEOTIDE SEQUENCE [LARGE SCALE GENOMIC DNA]</scope>
    <source>
        <strain evidence="2">cv. XS01</strain>
    </source>
</reference>
<sequence length="120" mass="13232">MLKVFQSLESSGLGGFLGCSAAIYEEDLQEFFANAKVQNETVVRTVGGTQVVITENMFTALFKLPTEGLVAVTDSPDRMITQMKLEFSDSEHLQRCVKFGEFTNLTQKSLSNPAPLFAPF</sequence>
<name>A0A2Z7CNH3_9LAMI</name>
<proteinExistence type="predicted"/>